<keyword evidence="2" id="KW-0812">Transmembrane</keyword>
<evidence type="ECO:0000256" key="1">
    <source>
        <dbReference type="SAM" id="MobiDB-lite"/>
    </source>
</evidence>
<dbReference type="AlphaFoldDB" id="A0A4U0S0G3"/>
<keyword evidence="2" id="KW-1133">Transmembrane helix</keyword>
<feature type="region of interest" description="Disordered" evidence="1">
    <location>
        <begin position="251"/>
        <end position="282"/>
    </location>
</feature>
<feature type="transmembrane region" description="Helical" evidence="2">
    <location>
        <begin position="189"/>
        <end position="207"/>
    </location>
</feature>
<proteinExistence type="predicted"/>
<dbReference type="EMBL" id="SUMC01000062">
    <property type="protein sequence ID" value="TKA02242.1"/>
    <property type="molecule type" value="Genomic_DNA"/>
</dbReference>
<evidence type="ECO:0000313" key="4">
    <source>
        <dbReference type="Proteomes" id="UP000305778"/>
    </source>
</evidence>
<comment type="caution">
    <text evidence="3">The sequence shown here is derived from an EMBL/GenBank/DDBJ whole genome shotgun (WGS) entry which is preliminary data.</text>
</comment>
<protein>
    <recommendedName>
        <fullName evidence="5">Zinc-finger domain-containing protein</fullName>
    </recommendedName>
</protein>
<keyword evidence="4" id="KW-1185">Reference proteome</keyword>
<organism evidence="3 4">
    <name type="scientific">Actinacidiphila oryziradicis</name>
    <dbReference type="NCBI Taxonomy" id="2571141"/>
    <lineage>
        <taxon>Bacteria</taxon>
        <taxon>Bacillati</taxon>
        <taxon>Actinomycetota</taxon>
        <taxon>Actinomycetes</taxon>
        <taxon>Kitasatosporales</taxon>
        <taxon>Streptomycetaceae</taxon>
        <taxon>Actinacidiphila</taxon>
    </lineage>
</organism>
<accession>A0A4U0S0G3</accession>
<evidence type="ECO:0008006" key="5">
    <source>
        <dbReference type="Google" id="ProtNLM"/>
    </source>
</evidence>
<feature type="transmembrane region" description="Helical" evidence="2">
    <location>
        <begin position="130"/>
        <end position="149"/>
    </location>
</feature>
<reference evidence="3 4" key="1">
    <citation type="submission" date="2019-04" db="EMBL/GenBank/DDBJ databases">
        <title>Streptomyces oryziradicis sp. nov., a novel actinomycete isolated from rhizosphere soil of rice (Oryza sativa L.).</title>
        <authorList>
            <person name="Li C."/>
        </authorList>
    </citation>
    <scope>NUCLEOTIDE SEQUENCE [LARGE SCALE GENOMIC DNA]</scope>
    <source>
        <strain evidence="3 4">NEAU-C40</strain>
    </source>
</reference>
<dbReference type="RefSeq" id="WP_136728825.1">
    <property type="nucleotide sequence ID" value="NZ_SUMC01000062.1"/>
</dbReference>
<feature type="transmembrane region" description="Helical" evidence="2">
    <location>
        <begin position="156"/>
        <end position="174"/>
    </location>
</feature>
<evidence type="ECO:0000313" key="3">
    <source>
        <dbReference type="EMBL" id="TKA02242.1"/>
    </source>
</evidence>
<evidence type="ECO:0000256" key="2">
    <source>
        <dbReference type="SAM" id="Phobius"/>
    </source>
</evidence>
<sequence>MRGTTGGRDDRTEKDCGTAREALSALLDGEAMPCAREDLDTHMTACHECRQWREDAHLVTRRARLTSAPPVTDSTERILTAVLADRPPRDGSRSARLLRAGLAVTALAHGVIIVPALVGRAGLGVPLQAARELAVFNLTLAVALLGAAVRPTWARAMLPVVGVSAGLLELIDLVDTASGATTLAAETPHLITLLGAVLLAMLTRFVGADSGGPGQRRLRRQNLLRTLRQRRLLSGLAGFVPPPARAMAWKAAHGSARARTAPAPADNGTDGAEEGSPVRRAA</sequence>
<name>A0A4U0S0G3_9ACTN</name>
<dbReference type="OrthoDB" id="5197868at2"/>
<keyword evidence="2" id="KW-0472">Membrane</keyword>
<feature type="transmembrane region" description="Helical" evidence="2">
    <location>
        <begin position="97"/>
        <end position="118"/>
    </location>
</feature>
<dbReference type="Proteomes" id="UP000305778">
    <property type="component" value="Unassembled WGS sequence"/>
</dbReference>
<gene>
    <name evidence="3" type="ORF">FCI23_38540</name>
</gene>